<evidence type="ECO:0000256" key="2">
    <source>
        <dbReference type="ARBA" id="ARBA00022695"/>
    </source>
</evidence>
<feature type="compositionally biased region" description="Basic and acidic residues" evidence="5">
    <location>
        <begin position="34"/>
        <end position="45"/>
    </location>
</feature>
<organism evidence="6 7">
    <name type="scientific">Eimeria praecox</name>
    <dbReference type="NCBI Taxonomy" id="51316"/>
    <lineage>
        <taxon>Eukaryota</taxon>
        <taxon>Sar</taxon>
        <taxon>Alveolata</taxon>
        <taxon>Apicomplexa</taxon>
        <taxon>Conoidasida</taxon>
        <taxon>Coccidia</taxon>
        <taxon>Eucoccidiorida</taxon>
        <taxon>Eimeriorina</taxon>
        <taxon>Eimeriidae</taxon>
        <taxon>Eimeria</taxon>
    </lineage>
</organism>
<dbReference type="VEuPathDB" id="ToxoDB:EPH_0062440"/>
<keyword evidence="7" id="KW-1185">Reference proteome</keyword>
<dbReference type="EMBL" id="HG708360">
    <property type="protein sequence ID" value="CDI87821.1"/>
    <property type="molecule type" value="Genomic_DNA"/>
</dbReference>
<dbReference type="GO" id="GO:0004519">
    <property type="term" value="F:endonuclease activity"/>
    <property type="evidence" value="ECO:0007669"/>
    <property type="project" value="UniProtKB-KW"/>
</dbReference>
<dbReference type="OrthoDB" id="2013610at2759"/>
<dbReference type="PANTHER" id="PTHR37984:SF5">
    <property type="entry name" value="PROTEIN NYNRIN-LIKE"/>
    <property type="match status" value="1"/>
</dbReference>
<keyword evidence="4" id="KW-0255">Endonuclease</keyword>
<dbReference type="Gene3D" id="3.10.10.10">
    <property type="entry name" value="HIV Type 1 Reverse Transcriptase, subunit A, domain 1"/>
    <property type="match status" value="1"/>
</dbReference>
<dbReference type="AlphaFoldDB" id="U6H5G0"/>
<dbReference type="GO" id="GO:0016779">
    <property type="term" value="F:nucleotidyltransferase activity"/>
    <property type="evidence" value="ECO:0007669"/>
    <property type="project" value="UniProtKB-KW"/>
</dbReference>
<dbReference type="PANTHER" id="PTHR37984">
    <property type="entry name" value="PROTEIN CBG26694"/>
    <property type="match status" value="1"/>
</dbReference>
<dbReference type="Gene3D" id="2.40.70.10">
    <property type="entry name" value="Acid Proteases"/>
    <property type="match status" value="1"/>
</dbReference>
<evidence type="ECO:0000313" key="6">
    <source>
        <dbReference type="EMBL" id="CDI87821.1"/>
    </source>
</evidence>
<sequence length="421" mass="46707">MCAVATGPNTIPVSPEWKKRLLGTRSNANDETDNLEKDQPIKEQQGKIAPEAARGEEKGLSARDSSEKGVEMTGGEYTPKGGADGPSWWGEDCADTGFNDVGILCCVETTAALQVESARKECEALLDTGASSSFINSKTAERLGLKGYELLAQQVAGMKAEEAAVLLRPPPKGYKAHARAGAKVPVDSIVQQAKVELQSLGEPVRGLCYIMALPKAGGVGAHRLRDERQRALYLEAGFHQIRMTTEDRWKTAFRSVMGLFEYRVMPIGLKDDVLVYSPDSSKYAERLQQVLSFSLKYQFYPKLSKCKFAKRKLTYLGYTIGAEGIKPAADKVEAVRLWPEQLSYETQVRQILGTVNYCRMLMGSEYAEVARPLADLTRKDAVFMWTGIHTQAVRQLKQRLIEYTTLQVPDTKKLFNLYTDT</sequence>
<evidence type="ECO:0000256" key="5">
    <source>
        <dbReference type="SAM" id="MobiDB-lite"/>
    </source>
</evidence>
<dbReference type="Gene3D" id="3.30.70.270">
    <property type="match status" value="2"/>
</dbReference>
<reference evidence="6" key="2">
    <citation type="submission" date="2013-10" db="EMBL/GenBank/DDBJ databases">
        <authorList>
            <person name="Aslett M."/>
        </authorList>
    </citation>
    <scope>NUCLEOTIDE SEQUENCE [LARGE SCALE GENOMIC DNA]</scope>
    <source>
        <strain evidence="6">Houghton</strain>
    </source>
</reference>
<dbReference type="Proteomes" id="UP000018201">
    <property type="component" value="Unassembled WGS sequence"/>
</dbReference>
<evidence type="ECO:0000313" key="7">
    <source>
        <dbReference type="Proteomes" id="UP000018201"/>
    </source>
</evidence>
<evidence type="ECO:0000256" key="4">
    <source>
        <dbReference type="ARBA" id="ARBA00022759"/>
    </source>
</evidence>
<dbReference type="CDD" id="cd00303">
    <property type="entry name" value="retropepsin_like"/>
    <property type="match status" value="1"/>
</dbReference>
<dbReference type="InterPro" id="IPR043502">
    <property type="entry name" value="DNA/RNA_pol_sf"/>
</dbReference>
<keyword evidence="4" id="KW-0378">Hydrolase</keyword>
<protein>
    <submittedName>
        <fullName evidence="6">OSJNBa0042F21.10 protein, related</fullName>
    </submittedName>
</protein>
<accession>U6H5G0</accession>
<dbReference type="SUPFAM" id="SSF56672">
    <property type="entry name" value="DNA/RNA polymerases"/>
    <property type="match status" value="1"/>
</dbReference>
<gene>
    <name evidence="6" type="ORF">EPH_0062440</name>
</gene>
<reference evidence="6" key="1">
    <citation type="submission" date="2013-10" db="EMBL/GenBank/DDBJ databases">
        <title>Genomic analysis of the causative agents of coccidiosis in chickens.</title>
        <authorList>
            <person name="Reid A.J."/>
            <person name="Blake D."/>
            <person name="Billington K."/>
            <person name="Browne H."/>
            <person name="Dunn M."/>
            <person name="Hung S."/>
            <person name="Kawahara F."/>
            <person name="Miranda-Saavedra D."/>
            <person name="Mourier T."/>
            <person name="Nagra H."/>
            <person name="Otto T.D."/>
            <person name="Rawlings N."/>
            <person name="Sanchez A."/>
            <person name="Sanders M."/>
            <person name="Subramaniam C."/>
            <person name="Tay Y."/>
            <person name="Dear P."/>
            <person name="Doerig C."/>
            <person name="Gruber A."/>
            <person name="Parkinson J."/>
            <person name="Shirley M."/>
            <person name="Wan K.L."/>
            <person name="Berriman M."/>
            <person name="Tomley F."/>
            <person name="Pain A."/>
        </authorList>
    </citation>
    <scope>NUCLEOTIDE SEQUENCE [LARGE SCALE GENOMIC DNA]</scope>
    <source>
        <strain evidence="6">Houghton</strain>
    </source>
</reference>
<proteinExistence type="predicted"/>
<keyword evidence="3" id="KW-0540">Nuclease</keyword>
<feature type="compositionally biased region" description="Basic and acidic residues" evidence="5">
    <location>
        <begin position="53"/>
        <end position="70"/>
    </location>
</feature>
<dbReference type="SUPFAM" id="SSF50630">
    <property type="entry name" value="Acid proteases"/>
    <property type="match status" value="1"/>
</dbReference>
<evidence type="ECO:0000256" key="1">
    <source>
        <dbReference type="ARBA" id="ARBA00022679"/>
    </source>
</evidence>
<name>U6H5G0_9EIME</name>
<dbReference type="PROSITE" id="PS00141">
    <property type="entry name" value="ASP_PROTEASE"/>
    <property type="match status" value="1"/>
</dbReference>
<dbReference type="GO" id="GO:0004190">
    <property type="term" value="F:aspartic-type endopeptidase activity"/>
    <property type="evidence" value="ECO:0007669"/>
    <property type="project" value="InterPro"/>
</dbReference>
<dbReference type="CDD" id="cd01647">
    <property type="entry name" value="RT_LTR"/>
    <property type="match status" value="1"/>
</dbReference>
<feature type="region of interest" description="Disordered" evidence="5">
    <location>
        <begin position="1"/>
        <end position="88"/>
    </location>
</feature>
<dbReference type="InterPro" id="IPR050951">
    <property type="entry name" value="Retrovirus_Pol_polyprotein"/>
</dbReference>
<dbReference type="InterPro" id="IPR043128">
    <property type="entry name" value="Rev_trsase/Diguanyl_cyclase"/>
</dbReference>
<dbReference type="GO" id="GO:0006508">
    <property type="term" value="P:proteolysis"/>
    <property type="evidence" value="ECO:0007669"/>
    <property type="project" value="InterPro"/>
</dbReference>
<evidence type="ECO:0000256" key="3">
    <source>
        <dbReference type="ARBA" id="ARBA00022722"/>
    </source>
</evidence>
<keyword evidence="2" id="KW-0548">Nucleotidyltransferase</keyword>
<dbReference type="InterPro" id="IPR021109">
    <property type="entry name" value="Peptidase_aspartic_dom_sf"/>
</dbReference>
<dbReference type="Pfam" id="PF13650">
    <property type="entry name" value="Asp_protease_2"/>
    <property type="match status" value="1"/>
</dbReference>
<keyword evidence="1" id="KW-0808">Transferase</keyword>
<dbReference type="InterPro" id="IPR001969">
    <property type="entry name" value="Aspartic_peptidase_AS"/>
</dbReference>